<evidence type="ECO:0000313" key="2">
    <source>
        <dbReference type="EMBL" id="PRQ22743.1"/>
    </source>
</evidence>
<organism evidence="2 3">
    <name type="scientific">Rosa chinensis</name>
    <name type="common">China rose</name>
    <dbReference type="NCBI Taxonomy" id="74649"/>
    <lineage>
        <taxon>Eukaryota</taxon>
        <taxon>Viridiplantae</taxon>
        <taxon>Streptophyta</taxon>
        <taxon>Embryophyta</taxon>
        <taxon>Tracheophyta</taxon>
        <taxon>Spermatophyta</taxon>
        <taxon>Magnoliopsida</taxon>
        <taxon>eudicotyledons</taxon>
        <taxon>Gunneridae</taxon>
        <taxon>Pentapetalae</taxon>
        <taxon>rosids</taxon>
        <taxon>fabids</taxon>
        <taxon>Rosales</taxon>
        <taxon>Rosaceae</taxon>
        <taxon>Rosoideae</taxon>
        <taxon>Rosoideae incertae sedis</taxon>
        <taxon>Rosa</taxon>
    </lineage>
</organism>
<keyword evidence="1" id="KW-0472">Membrane</keyword>
<evidence type="ECO:0000256" key="1">
    <source>
        <dbReference type="SAM" id="Phobius"/>
    </source>
</evidence>
<gene>
    <name evidence="2" type="ORF">RchiOBHm_Chr6g0253621</name>
</gene>
<proteinExistence type="predicted"/>
<comment type="caution">
    <text evidence="2">The sequence shown here is derived from an EMBL/GenBank/DDBJ whole genome shotgun (WGS) entry which is preliminary data.</text>
</comment>
<keyword evidence="3" id="KW-1185">Reference proteome</keyword>
<dbReference type="Proteomes" id="UP000238479">
    <property type="component" value="Chromosome 6"/>
</dbReference>
<keyword evidence="1" id="KW-1133">Transmembrane helix</keyword>
<accession>A0A2P6PLD3</accession>
<feature type="transmembrane region" description="Helical" evidence="1">
    <location>
        <begin position="70"/>
        <end position="91"/>
    </location>
</feature>
<dbReference type="AlphaFoldDB" id="A0A2P6PLD3"/>
<protein>
    <submittedName>
        <fullName evidence="2">Uncharacterized protein</fullName>
    </submittedName>
</protein>
<sequence>MILVQIVLKEERLSHLFKDCTAIQCIWNSFTIPGYVRITFNMDWGGWLMAHLHCSANCELGFHWNTLKTLVYHMFLILANSLLIHSSLMLLMNGSMLRPYGELPRTYYA</sequence>
<evidence type="ECO:0000313" key="3">
    <source>
        <dbReference type="Proteomes" id="UP000238479"/>
    </source>
</evidence>
<reference evidence="2 3" key="1">
    <citation type="journal article" date="2018" name="Nat. Genet.">
        <title>The Rosa genome provides new insights in the design of modern roses.</title>
        <authorList>
            <person name="Bendahmane M."/>
        </authorList>
    </citation>
    <scope>NUCLEOTIDE SEQUENCE [LARGE SCALE GENOMIC DNA]</scope>
    <source>
        <strain evidence="3">cv. Old Blush</strain>
    </source>
</reference>
<dbReference type="Gramene" id="PRQ22743">
    <property type="protein sequence ID" value="PRQ22743"/>
    <property type="gene ID" value="RchiOBHm_Chr6g0253621"/>
</dbReference>
<name>A0A2P6PLD3_ROSCH</name>
<keyword evidence="1" id="KW-0812">Transmembrane</keyword>
<dbReference type="EMBL" id="PDCK01000044">
    <property type="protein sequence ID" value="PRQ22743.1"/>
    <property type="molecule type" value="Genomic_DNA"/>
</dbReference>